<keyword evidence="3" id="KW-1185">Reference proteome</keyword>
<name>A0AAV4PMX9_CAEEX</name>
<reference evidence="2 3" key="1">
    <citation type="submission" date="2021-06" db="EMBL/GenBank/DDBJ databases">
        <title>Caerostris extrusa draft genome.</title>
        <authorList>
            <person name="Kono N."/>
            <person name="Arakawa K."/>
        </authorList>
    </citation>
    <scope>NUCLEOTIDE SEQUENCE [LARGE SCALE GENOMIC DNA]</scope>
</reference>
<dbReference type="AlphaFoldDB" id="A0AAV4PMX9"/>
<gene>
    <name evidence="2" type="ORF">CEXT_617881</name>
</gene>
<feature type="region of interest" description="Disordered" evidence="1">
    <location>
        <begin position="1"/>
        <end position="20"/>
    </location>
</feature>
<dbReference type="EMBL" id="BPLR01004763">
    <property type="protein sequence ID" value="GIX97295.1"/>
    <property type="molecule type" value="Genomic_DNA"/>
</dbReference>
<evidence type="ECO:0000256" key="1">
    <source>
        <dbReference type="SAM" id="MobiDB-lite"/>
    </source>
</evidence>
<dbReference type="Proteomes" id="UP001054945">
    <property type="component" value="Unassembled WGS sequence"/>
</dbReference>
<evidence type="ECO:0000313" key="3">
    <source>
        <dbReference type="Proteomes" id="UP001054945"/>
    </source>
</evidence>
<organism evidence="2 3">
    <name type="scientific">Caerostris extrusa</name>
    <name type="common">Bark spider</name>
    <name type="synonym">Caerostris bankana</name>
    <dbReference type="NCBI Taxonomy" id="172846"/>
    <lineage>
        <taxon>Eukaryota</taxon>
        <taxon>Metazoa</taxon>
        <taxon>Ecdysozoa</taxon>
        <taxon>Arthropoda</taxon>
        <taxon>Chelicerata</taxon>
        <taxon>Arachnida</taxon>
        <taxon>Araneae</taxon>
        <taxon>Araneomorphae</taxon>
        <taxon>Entelegynae</taxon>
        <taxon>Araneoidea</taxon>
        <taxon>Araneidae</taxon>
        <taxon>Caerostris</taxon>
    </lineage>
</organism>
<accession>A0AAV4PMX9</accession>
<protein>
    <submittedName>
        <fullName evidence="2">Uncharacterized protein</fullName>
    </submittedName>
</protein>
<sequence>MKDGSIQEYGEAPLPGRREEESCCMRTSRVFLIKRASWLPELVSGRCLVGALSRKFQQSPKFCKGLFQRAVSPSVSSKQKKS</sequence>
<comment type="caution">
    <text evidence="2">The sequence shown here is derived from an EMBL/GenBank/DDBJ whole genome shotgun (WGS) entry which is preliminary data.</text>
</comment>
<proteinExistence type="predicted"/>
<evidence type="ECO:0000313" key="2">
    <source>
        <dbReference type="EMBL" id="GIX97295.1"/>
    </source>
</evidence>